<keyword evidence="4" id="KW-1015">Disulfide bond</keyword>
<evidence type="ECO:0000313" key="8">
    <source>
        <dbReference type="EMBL" id="PJJ82524.1"/>
    </source>
</evidence>
<evidence type="ECO:0000313" key="9">
    <source>
        <dbReference type="Proteomes" id="UP000231742"/>
    </source>
</evidence>
<keyword evidence="9" id="KW-1185">Reference proteome</keyword>
<dbReference type="GO" id="GO:0016491">
    <property type="term" value="F:oxidoreductase activity"/>
    <property type="evidence" value="ECO:0007669"/>
    <property type="project" value="UniProtKB-KW"/>
</dbReference>
<keyword evidence="6" id="KW-0472">Membrane</keyword>
<sequence>MVALIGPLMWVLECPEEIDSVKSPQPSRAAQNRRKESSKRGLFIVGGLVGLALLAVAFVAGAQSNSATSPGQAVPSASAGEEAQPAVELARRVADDPTALGAVDAPVVLVEYADYRCPFCGVLSRETLPTLISEYVDSGQLRIEWRDNPIFGETSVLAAVAAHAAGEQGLFWEYNTAVYASAPETGHLEIDRDKVLDYARDIGVPDMAQFEADLANPALVQRVQINAQEAQQIGVTSVPSIVINDVAIAGAQPLQVFQDVIDEQLRLAAQ</sequence>
<keyword evidence="3" id="KW-0560">Oxidoreductase</keyword>
<evidence type="ECO:0000256" key="1">
    <source>
        <dbReference type="ARBA" id="ARBA00005791"/>
    </source>
</evidence>
<evidence type="ECO:0000256" key="3">
    <source>
        <dbReference type="ARBA" id="ARBA00023002"/>
    </source>
</evidence>
<evidence type="ECO:0000256" key="5">
    <source>
        <dbReference type="ARBA" id="ARBA00023284"/>
    </source>
</evidence>
<keyword evidence="2" id="KW-0732">Signal</keyword>
<comment type="caution">
    <text evidence="8">The sequence shown here is derived from an EMBL/GenBank/DDBJ whole genome shotgun (WGS) entry which is preliminary data.</text>
</comment>
<evidence type="ECO:0000256" key="6">
    <source>
        <dbReference type="SAM" id="Phobius"/>
    </source>
</evidence>
<evidence type="ECO:0000259" key="7">
    <source>
        <dbReference type="PROSITE" id="PS51352"/>
    </source>
</evidence>
<dbReference type="InterPro" id="IPR012336">
    <property type="entry name" value="Thioredoxin-like_fold"/>
</dbReference>
<dbReference type="EMBL" id="PGFH01000001">
    <property type="protein sequence ID" value="PJJ82524.1"/>
    <property type="molecule type" value="Genomic_DNA"/>
</dbReference>
<proteinExistence type="inferred from homology"/>
<dbReference type="PANTHER" id="PTHR13887:SF14">
    <property type="entry name" value="DISULFIDE BOND FORMATION PROTEIN D"/>
    <property type="match status" value="1"/>
</dbReference>
<feature type="domain" description="Thioredoxin" evidence="7">
    <location>
        <begin position="68"/>
        <end position="220"/>
    </location>
</feature>
<dbReference type="InterPro" id="IPR036249">
    <property type="entry name" value="Thioredoxin-like_sf"/>
</dbReference>
<evidence type="ECO:0000256" key="4">
    <source>
        <dbReference type="ARBA" id="ARBA00023157"/>
    </source>
</evidence>
<dbReference type="Pfam" id="PF13462">
    <property type="entry name" value="Thioredoxin_4"/>
    <property type="match status" value="1"/>
</dbReference>
<dbReference type="PROSITE" id="PS51352">
    <property type="entry name" value="THIOREDOXIN_2"/>
    <property type="match status" value="1"/>
</dbReference>
<organism evidence="8 9">
    <name type="scientific">Salinibacterium amurskyense</name>
    <dbReference type="NCBI Taxonomy" id="205941"/>
    <lineage>
        <taxon>Bacteria</taxon>
        <taxon>Bacillati</taxon>
        <taxon>Actinomycetota</taxon>
        <taxon>Actinomycetes</taxon>
        <taxon>Micrococcales</taxon>
        <taxon>Microbacteriaceae</taxon>
        <taxon>Salinibacterium</taxon>
    </lineage>
</organism>
<dbReference type="Proteomes" id="UP000231742">
    <property type="component" value="Unassembled WGS sequence"/>
</dbReference>
<evidence type="ECO:0000256" key="2">
    <source>
        <dbReference type="ARBA" id="ARBA00022729"/>
    </source>
</evidence>
<dbReference type="GO" id="GO:0016853">
    <property type="term" value="F:isomerase activity"/>
    <property type="evidence" value="ECO:0007669"/>
    <property type="project" value="UniProtKB-KW"/>
</dbReference>
<dbReference type="InterPro" id="IPR013766">
    <property type="entry name" value="Thioredoxin_domain"/>
</dbReference>
<reference evidence="8 9" key="1">
    <citation type="submission" date="2017-11" db="EMBL/GenBank/DDBJ databases">
        <title>Genomic Encyclopedia of Archaeal and Bacterial Type Strains, Phase II (KMG-II): From Individual Species to Whole Genera.</title>
        <authorList>
            <person name="Goeker M."/>
        </authorList>
    </citation>
    <scope>NUCLEOTIDE SEQUENCE [LARGE SCALE GENOMIC DNA]</scope>
    <source>
        <strain evidence="8 9">DSM 16400</strain>
    </source>
</reference>
<keyword evidence="6" id="KW-0812">Transmembrane</keyword>
<feature type="transmembrane region" description="Helical" evidence="6">
    <location>
        <begin position="41"/>
        <end position="62"/>
    </location>
</feature>
<keyword evidence="5" id="KW-0676">Redox-active center</keyword>
<comment type="similarity">
    <text evidence="1">Belongs to the thioredoxin family. DsbA subfamily.</text>
</comment>
<name>A0A2M9D9Y4_9MICO</name>
<keyword evidence="8" id="KW-0413">Isomerase</keyword>
<protein>
    <submittedName>
        <fullName evidence="8">Protein-disulfide isomerase</fullName>
    </submittedName>
</protein>
<accession>A0A2M9D9Y4</accession>
<dbReference type="SUPFAM" id="SSF52833">
    <property type="entry name" value="Thioredoxin-like"/>
    <property type="match status" value="1"/>
</dbReference>
<dbReference type="Gene3D" id="3.40.30.10">
    <property type="entry name" value="Glutaredoxin"/>
    <property type="match status" value="1"/>
</dbReference>
<keyword evidence="6" id="KW-1133">Transmembrane helix</keyword>
<gene>
    <name evidence="8" type="ORF">CLV85_1726</name>
</gene>
<dbReference type="AlphaFoldDB" id="A0A2M9D9Y4"/>
<dbReference type="PANTHER" id="PTHR13887">
    <property type="entry name" value="GLUTATHIONE S-TRANSFERASE KAPPA"/>
    <property type="match status" value="1"/>
</dbReference>